<organism evidence="2 3">
    <name type="scientific">Elysia marginata</name>
    <dbReference type="NCBI Taxonomy" id="1093978"/>
    <lineage>
        <taxon>Eukaryota</taxon>
        <taxon>Metazoa</taxon>
        <taxon>Spiralia</taxon>
        <taxon>Lophotrochozoa</taxon>
        <taxon>Mollusca</taxon>
        <taxon>Gastropoda</taxon>
        <taxon>Heterobranchia</taxon>
        <taxon>Euthyneura</taxon>
        <taxon>Panpulmonata</taxon>
        <taxon>Sacoglossa</taxon>
        <taxon>Placobranchoidea</taxon>
        <taxon>Plakobranchidae</taxon>
        <taxon>Elysia</taxon>
    </lineage>
</organism>
<evidence type="ECO:0000256" key="1">
    <source>
        <dbReference type="SAM" id="Phobius"/>
    </source>
</evidence>
<comment type="caution">
    <text evidence="2">The sequence shown here is derived from an EMBL/GenBank/DDBJ whole genome shotgun (WGS) entry which is preliminary data.</text>
</comment>
<feature type="transmembrane region" description="Helical" evidence="1">
    <location>
        <begin position="12"/>
        <end position="33"/>
    </location>
</feature>
<gene>
    <name evidence="2" type="ORF">ElyMa_004405500</name>
</gene>
<proteinExistence type="predicted"/>
<dbReference type="Proteomes" id="UP000762676">
    <property type="component" value="Unassembled WGS sequence"/>
</dbReference>
<evidence type="ECO:0000313" key="2">
    <source>
        <dbReference type="EMBL" id="GFR94518.1"/>
    </source>
</evidence>
<keyword evidence="1" id="KW-0812">Transmembrane</keyword>
<keyword evidence="1" id="KW-0472">Membrane</keyword>
<dbReference type="AlphaFoldDB" id="A0AAV4HBW3"/>
<sequence>MPMFCCTRIFGWIVISSIAGATLGFGLTAVFAVTGSGSDTASTTRASAIDAETIDIKRVGKTDCMVVVDVVAVVLAKEFMTESANQTYHTLVGYFSTTCVTNSTFKEGACVDVSGKGMEGSGAATHRSHKTEV</sequence>
<name>A0AAV4HBW3_9GAST</name>
<keyword evidence="1" id="KW-1133">Transmembrane helix</keyword>
<keyword evidence="3" id="KW-1185">Reference proteome</keyword>
<reference evidence="2 3" key="1">
    <citation type="journal article" date="2021" name="Elife">
        <title>Chloroplast acquisition without the gene transfer in kleptoplastic sea slugs, Plakobranchus ocellatus.</title>
        <authorList>
            <person name="Maeda T."/>
            <person name="Takahashi S."/>
            <person name="Yoshida T."/>
            <person name="Shimamura S."/>
            <person name="Takaki Y."/>
            <person name="Nagai Y."/>
            <person name="Toyoda A."/>
            <person name="Suzuki Y."/>
            <person name="Arimoto A."/>
            <person name="Ishii H."/>
            <person name="Satoh N."/>
            <person name="Nishiyama T."/>
            <person name="Hasebe M."/>
            <person name="Maruyama T."/>
            <person name="Minagawa J."/>
            <person name="Obokata J."/>
            <person name="Shigenobu S."/>
        </authorList>
    </citation>
    <scope>NUCLEOTIDE SEQUENCE [LARGE SCALE GENOMIC DNA]</scope>
</reference>
<accession>A0AAV4HBW3</accession>
<evidence type="ECO:0000313" key="3">
    <source>
        <dbReference type="Proteomes" id="UP000762676"/>
    </source>
</evidence>
<dbReference type="EMBL" id="BMAT01008887">
    <property type="protein sequence ID" value="GFR94518.1"/>
    <property type="molecule type" value="Genomic_DNA"/>
</dbReference>
<protein>
    <submittedName>
        <fullName evidence="2">Uncharacterized protein</fullName>
    </submittedName>
</protein>